<dbReference type="PANTHER" id="PTHR30055:SF234">
    <property type="entry name" value="HTH-TYPE TRANSCRIPTIONAL REGULATOR BETI"/>
    <property type="match status" value="1"/>
</dbReference>
<name>A0A6N7Z750_9PSEU</name>
<protein>
    <submittedName>
        <fullName evidence="6">TetR family transcriptional regulator</fullName>
    </submittedName>
</protein>
<dbReference type="SUPFAM" id="SSF46689">
    <property type="entry name" value="Homeodomain-like"/>
    <property type="match status" value="1"/>
</dbReference>
<dbReference type="GO" id="GO:0003700">
    <property type="term" value="F:DNA-binding transcription factor activity"/>
    <property type="evidence" value="ECO:0007669"/>
    <property type="project" value="TreeGrafter"/>
</dbReference>
<proteinExistence type="predicted"/>
<evidence type="ECO:0000256" key="1">
    <source>
        <dbReference type="ARBA" id="ARBA00023015"/>
    </source>
</evidence>
<dbReference type="GO" id="GO:0000976">
    <property type="term" value="F:transcription cis-regulatory region binding"/>
    <property type="evidence" value="ECO:0007669"/>
    <property type="project" value="TreeGrafter"/>
</dbReference>
<dbReference type="Gene3D" id="1.10.357.10">
    <property type="entry name" value="Tetracycline Repressor, domain 2"/>
    <property type="match status" value="1"/>
</dbReference>
<dbReference type="InterPro" id="IPR050109">
    <property type="entry name" value="HTH-type_TetR-like_transc_reg"/>
</dbReference>
<evidence type="ECO:0000256" key="3">
    <source>
        <dbReference type="ARBA" id="ARBA00023163"/>
    </source>
</evidence>
<dbReference type="PANTHER" id="PTHR30055">
    <property type="entry name" value="HTH-TYPE TRANSCRIPTIONAL REGULATOR RUTR"/>
    <property type="match status" value="1"/>
</dbReference>
<dbReference type="InterPro" id="IPR001647">
    <property type="entry name" value="HTH_TetR"/>
</dbReference>
<gene>
    <name evidence="6" type="ORF">GKO32_16765</name>
</gene>
<dbReference type="Pfam" id="PF00440">
    <property type="entry name" value="TetR_N"/>
    <property type="match status" value="1"/>
</dbReference>
<keyword evidence="3" id="KW-0804">Transcription</keyword>
<evidence type="ECO:0000313" key="7">
    <source>
        <dbReference type="Proteomes" id="UP000440096"/>
    </source>
</evidence>
<dbReference type="Proteomes" id="UP000440096">
    <property type="component" value="Unassembled WGS sequence"/>
</dbReference>
<comment type="caution">
    <text evidence="6">The sequence shown here is derived from an EMBL/GenBank/DDBJ whole genome shotgun (WGS) entry which is preliminary data.</text>
</comment>
<dbReference type="AlphaFoldDB" id="A0A6N7Z750"/>
<keyword evidence="1" id="KW-0805">Transcription regulation</keyword>
<accession>A0A6N7Z750</accession>
<dbReference type="EMBL" id="WMBA01000024">
    <property type="protein sequence ID" value="MTD55616.1"/>
    <property type="molecule type" value="Genomic_DNA"/>
</dbReference>
<feature type="domain" description="HTH tetR-type" evidence="5">
    <location>
        <begin position="7"/>
        <end position="67"/>
    </location>
</feature>
<keyword evidence="7" id="KW-1185">Reference proteome</keyword>
<feature type="DNA-binding region" description="H-T-H motif" evidence="4">
    <location>
        <begin position="30"/>
        <end position="49"/>
    </location>
</feature>
<sequence length="179" mass="19845">MTDEEAAARRTKVLSAAHWCFLNFGFAKTTFADIGQRAGLSRTLLYRIFEDKEDIYRAVFVDWLISRRPAANEMANGAGSAHERLVGVCRLLVLEPWAEMVDAPMGDSFLDVCEQIDPESLALYRKVAFECVATVLGDDSSAEVFLLALDGLFADHPSSEVLERRARLLASRFAPPISS</sequence>
<keyword evidence="2 4" id="KW-0238">DNA-binding</keyword>
<evidence type="ECO:0000256" key="4">
    <source>
        <dbReference type="PROSITE-ProRule" id="PRU00335"/>
    </source>
</evidence>
<organism evidence="6 7">
    <name type="scientific">Amycolatopsis pithecellobii</name>
    <dbReference type="NCBI Taxonomy" id="664692"/>
    <lineage>
        <taxon>Bacteria</taxon>
        <taxon>Bacillati</taxon>
        <taxon>Actinomycetota</taxon>
        <taxon>Actinomycetes</taxon>
        <taxon>Pseudonocardiales</taxon>
        <taxon>Pseudonocardiaceae</taxon>
        <taxon>Amycolatopsis</taxon>
    </lineage>
</organism>
<dbReference type="PROSITE" id="PS50977">
    <property type="entry name" value="HTH_TETR_2"/>
    <property type="match status" value="1"/>
</dbReference>
<dbReference type="InterPro" id="IPR009057">
    <property type="entry name" value="Homeodomain-like_sf"/>
</dbReference>
<reference evidence="6 7" key="1">
    <citation type="submission" date="2019-11" db="EMBL/GenBank/DDBJ databases">
        <title>Draft genome of Amycolatopsis RM579.</title>
        <authorList>
            <person name="Duangmal K."/>
            <person name="Mingma R."/>
        </authorList>
    </citation>
    <scope>NUCLEOTIDE SEQUENCE [LARGE SCALE GENOMIC DNA]</scope>
    <source>
        <strain evidence="6 7">RM579</strain>
    </source>
</reference>
<evidence type="ECO:0000313" key="6">
    <source>
        <dbReference type="EMBL" id="MTD55616.1"/>
    </source>
</evidence>
<evidence type="ECO:0000256" key="2">
    <source>
        <dbReference type="ARBA" id="ARBA00023125"/>
    </source>
</evidence>
<evidence type="ECO:0000259" key="5">
    <source>
        <dbReference type="PROSITE" id="PS50977"/>
    </source>
</evidence>